<dbReference type="Pfam" id="PF00089">
    <property type="entry name" value="Trypsin"/>
    <property type="match status" value="1"/>
</dbReference>
<organism evidence="3 4">
    <name type="scientific">Panagrolaimus davidi</name>
    <dbReference type="NCBI Taxonomy" id="227884"/>
    <lineage>
        <taxon>Eukaryota</taxon>
        <taxon>Metazoa</taxon>
        <taxon>Ecdysozoa</taxon>
        <taxon>Nematoda</taxon>
        <taxon>Chromadorea</taxon>
        <taxon>Rhabditida</taxon>
        <taxon>Tylenchina</taxon>
        <taxon>Panagrolaimomorpha</taxon>
        <taxon>Panagrolaimoidea</taxon>
        <taxon>Panagrolaimidae</taxon>
        <taxon>Panagrolaimus</taxon>
    </lineage>
</organism>
<dbReference type="Proteomes" id="UP000887578">
    <property type="component" value="Unplaced"/>
</dbReference>
<dbReference type="InterPro" id="IPR043504">
    <property type="entry name" value="Peptidase_S1_PA_chymotrypsin"/>
</dbReference>
<keyword evidence="1" id="KW-1015">Disulfide bond</keyword>
<dbReference type="GO" id="GO:0006508">
    <property type="term" value="P:proteolysis"/>
    <property type="evidence" value="ECO:0007669"/>
    <property type="project" value="InterPro"/>
</dbReference>
<dbReference type="SUPFAM" id="SSF50494">
    <property type="entry name" value="Trypsin-like serine proteases"/>
    <property type="match status" value="1"/>
</dbReference>
<dbReference type="InterPro" id="IPR009003">
    <property type="entry name" value="Peptidase_S1_PA"/>
</dbReference>
<dbReference type="PROSITE" id="PS50240">
    <property type="entry name" value="TRYPSIN_DOM"/>
    <property type="match status" value="1"/>
</dbReference>
<dbReference type="SMART" id="SM00020">
    <property type="entry name" value="Tryp_SPc"/>
    <property type="match status" value="1"/>
</dbReference>
<evidence type="ECO:0000259" key="2">
    <source>
        <dbReference type="PROSITE" id="PS50240"/>
    </source>
</evidence>
<dbReference type="AlphaFoldDB" id="A0A914PVP9"/>
<feature type="domain" description="Peptidase S1" evidence="2">
    <location>
        <begin position="3"/>
        <end position="217"/>
    </location>
</feature>
<evidence type="ECO:0000256" key="1">
    <source>
        <dbReference type="ARBA" id="ARBA00023157"/>
    </source>
</evidence>
<evidence type="ECO:0000313" key="4">
    <source>
        <dbReference type="WBParaSite" id="PDA_v2.g22843.t1"/>
    </source>
</evidence>
<dbReference type="GO" id="GO:0004252">
    <property type="term" value="F:serine-type endopeptidase activity"/>
    <property type="evidence" value="ECO:0007669"/>
    <property type="project" value="InterPro"/>
</dbReference>
<evidence type="ECO:0000313" key="3">
    <source>
        <dbReference type="Proteomes" id="UP000887578"/>
    </source>
</evidence>
<dbReference type="InterPro" id="IPR001254">
    <property type="entry name" value="Trypsin_dom"/>
</dbReference>
<dbReference type="PANTHER" id="PTHR24253:SF153">
    <property type="entry name" value="SERINE PROTEASE HEPSIN"/>
    <property type="match status" value="1"/>
</dbReference>
<keyword evidence="3" id="KW-1185">Reference proteome</keyword>
<dbReference type="PANTHER" id="PTHR24253">
    <property type="entry name" value="TRANSMEMBRANE PROTEASE SERINE"/>
    <property type="match status" value="1"/>
</dbReference>
<dbReference type="InterPro" id="IPR001314">
    <property type="entry name" value="Peptidase_S1A"/>
</dbReference>
<dbReference type="WBParaSite" id="PDA_v2.g22843.t1">
    <property type="protein sequence ID" value="PDA_v2.g22843.t1"/>
    <property type="gene ID" value="PDA_v2.g22843"/>
</dbReference>
<accession>A0A914PVP9</accession>
<sequence>MRILNGFATPEGLFEFLLFVQGYGLNESIGTGICSATIISKRHILIAAHCVNSGDFIRENSTTTKWNYRIQAIVFIHYHEKGKDIIQILKFLSIHTKYFFHPSFTTDIAIIEFPEGTDLKIPPITLASNYVEKEGDMAIAAGYGIYKWHVNETSGKQYPESPIYLQNVTVSVHANPDYSTPTIIATSTYEKYVNEGDSGGPLMIERNGKFYQIGIAAIILKINESFVLSNKR</sequence>
<dbReference type="PRINTS" id="PR00722">
    <property type="entry name" value="CHYMOTRYPSIN"/>
</dbReference>
<protein>
    <submittedName>
        <fullName evidence="4">Peptidase S1 domain-containing protein</fullName>
    </submittedName>
</protein>
<name>A0A914PVP9_9BILA</name>
<reference evidence="4" key="1">
    <citation type="submission" date="2022-11" db="UniProtKB">
        <authorList>
            <consortium name="WormBaseParasite"/>
        </authorList>
    </citation>
    <scope>IDENTIFICATION</scope>
</reference>
<dbReference type="Gene3D" id="2.40.10.10">
    <property type="entry name" value="Trypsin-like serine proteases"/>
    <property type="match status" value="1"/>
</dbReference>
<proteinExistence type="predicted"/>